<name>A0A9N7TTP8_PLEPL</name>
<keyword evidence="2" id="KW-1185">Reference proteome</keyword>
<sequence>MFEEQQEEQGRSLAAASDSPWVRVHSVLYLLKTSSLSRQTIMHHCPLIQNLFLPSPVPHVAHLMVVCGSCVVGSYLQWTRHTCSRFISSSPPLKPGRLSHFDARLFRLLRSCPLAVKEISSLPTPLLRSNQLDSLPRHGNFPVNQNKL</sequence>
<organism evidence="1 2">
    <name type="scientific">Pleuronectes platessa</name>
    <name type="common">European plaice</name>
    <dbReference type="NCBI Taxonomy" id="8262"/>
    <lineage>
        <taxon>Eukaryota</taxon>
        <taxon>Metazoa</taxon>
        <taxon>Chordata</taxon>
        <taxon>Craniata</taxon>
        <taxon>Vertebrata</taxon>
        <taxon>Euteleostomi</taxon>
        <taxon>Actinopterygii</taxon>
        <taxon>Neopterygii</taxon>
        <taxon>Teleostei</taxon>
        <taxon>Neoteleostei</taxon>
        <taxon>Acanthomorphata</taxon>
        <taxon>Carangaria</taxon>
        <taxon>Pleuronectiformes</taxon>
        <taxon>Pleuronectoidei</taxon>
        <taxon>Pleuronectidae</taxon>
        <taxon>Pleuronectes</taxon>
    </lineage>
</organism>
<proteinExistence type="predicted"/>
<dbReference type="EMBL" id="CADEAL010000292">
    <property type="protein sequence ID" value="CAB1417929.1"/>
    <property type="molecule type" value="Genomic_DNA"/>
</dbReference>
<dbReference type="Proteomes" id="UP001153269">
    <property type="component" value="Unassembled WGS sequence"/>
</dbReference>
<reference evidence="1" key="1">
    <citation type="submission" date="2020-03" db="EMBL/GenBank/DDBJ databases">
        <authorList>
            <person name="Weist P."/>
        </authorList>
    </citation>
    <scope>NUCLEOTIDE SEQUENCE</scope>
</reference>
<evidence type="ECO:0000313" key="2">
    <source>
        <dbReference type="Proteomes" id="UP001153269"/>
    </source>
</evidence>
<gene>
    <name evidence="1" type="ORF">PLEPLA_LOCUS5751</name>
</gene>
<comment type="caution">
    <text evidence="1">The sequence shown here is derived from an EMBL/GenBank/DDBJ whole genome shotgun (WGS) entry which is preliminary data.</text>
</comment>
<evidence type="ECO:0000313" key="1">
    <source>
        <dbReference type="EMBL" id="CAB1417929.1"/>
    </source>
</evidence>
<dbReference type="AlphaFoldDB" id="A0A9N7TTP8"/>
<protein>
    <submittedName>
        <fullName evidence="1">Uncharacterized protein</fullName>
    </submittedName>
</protein>
<accession>A0A9N7TTP8</accession>